<name>A0A6J6ICP8_9ZZZZ</name>
<organism evidence="1">
    <name type="scientific">freshwater metagenome</name>
    <dbReference type="NCBI Taxonomy" id="449393"/>
    <lineage>
        <taxon>unclassified sequences</taxon>
        <taxon>metagenomes</taxon>
        <taxon>ecological metagenomes</taxon>
    </lineage>
</organism>
<sequence>MHIVKSEGWVVAQQVAGERAHFGERFDTGESATDNYKGEQTVALGTGRHVGSLVEVNEDAVAHLCRLFDIL</sequence>
<proteinExistence type="predicted"/>
<dbReference type="EMBL" id="CAEZUW010000149">
    <property type="protein sequence ID" value="CAB4618638.1"/>
    <property type="molecule type" value="Genomic_DNA"/>
</dbReference>
<protein>
    <submittedName>
        <fullName evidence="1">Unannotated protein</fullName>
    </submittedName>
</protein>
<reference evidence="1" key="1">
    <citation type="submission" date="2020-05" db="EMBL/GenBank/DDBJ databases">
        <authorList>
            <person name="Chiriac C."/>
            <person name="Salcher M."/>
            <person name="Ghai R."/>
            <person name="Kavagutti S V."/>
        </authorList>
    </citation>
    <scope>NUCLEOTIDE SEQUENCE</scope>
</reference>
<evidence type="ECO:0000313" key="1">
    <source>
        <dbReference type="EMBL" id="CAB4618638.1"/>
    </source>
</evidence>
<gene>
    <name evidence="1" type="ORF">UFOPK1855_00859</name>
</gene>
<dbReference type="AlphaFoldDB" id="A0A6J6ICP8"/>
<accession>A0A6J6ICP8</accession>